<evidence type="ECO:0000256" key="2">
    <source>
        <dbReference type="ARBA" id="ARBA00023239"/>
    </source>
</evidence>
<dbReference type="AlphaFoldDB" id="A0A8J6INR6"/>
<dbReference type="CDD" id="cd22268">
    <property type="entry name" value="DPBB_RlpA-like"/>
    <property type="match status" value="1"/>
</dbReference>
<dbReference type="GO" id="GO:0009279">
    <property type="term" value="C:cell outer membrane"/>
    <property type="evidence" value="ECO:0007669"/>
    <property type="project" value="TreeGrafter"/>
</dbReference>
<evidence type="ECO:0000256" key="3">
    <source>
        <dbReference type="ARBA" id="ARBA00023316"/>
    </source>
</evidence>
<dbReference type="PANTHER" id="PTHR34183">
    <property type="entry name" value="ENDOLYTIC PEPTIDOGLYCAN TRANSGLYCOSYLASE RLPA"/>
    <property type="match status" value="1"/>
</dbReference>
<dbReference type="SUPFAM" id="SSF110997">
    <property type="entry name" value="Sporulation related repeat"/>
    <property type="match status" value="1"/>
</dbReference>
<dbReference type="HAMAP" id="MF_02071">
    <property type="entry name" value="RlpA"/>
    <property type="match status" value="1"/>
</dbReference>
<dbReference type="GO" id="GO:0005886">
    <property type="term" value="C:plasma membrane"/>
    <property type="evidence" value="ECO:0007669"/>
    <property type="project" value="UniProtKB-SubCell"/>
</dbReference>
<evidence type="ECO:0000313" key="8">
    <source>
        <dbReference type="Proteomes" id="UP000601768"/>
    </source>
</evidence>
<dbReference type="Pfam" id="PF05036">
    <property type="entry name" value="SPOR"/>
    <property type="match status" value="1"/>
</dbReference>
<comment type="caution">
    <text evidence="7">The sequence shown here is derived from an EMBL/GenBank/DDBJ whole genome shotgun (WGS) entry which is preliminary data.</text>
</comment>
<dbReference type="FunFam" id="2.40.40.10:FF:000003">
    <property type="entry name" value="Endolytic peptidoglycan transglycosylase RlpA"/>
    <property type="match status" value="1"/>
</dbReference>
<dbReference type="GO" id="GO:0000270">
    <property type="term" value="P:peptidoglycan metabolic process"/>
    <property type="evidence" value="ECO:0007669"/>
    <property type="project" value="UniProtKB-UniRule"/>
</dbReference>
<evidence type="ECO:0000313" key="7">
    <source>
        <dbReference type="EMBL" id="MBC3764566.1"/>
    </source>
</evidence>
<comment type="function">
    <text evidence="4">Lytic transglycosylase with a strong preference for naked glycan strands that lack stem peptides.</text>
</comment>
<comment type="subcellular location">
    <subcellularLocation>
        <location evidence="4">Cell membrane</location>
        <topology evidence="4">Lipid-anchor</topology>
    </subcellularLocation>
</comment>
<evidence type="ECO:0000256" key="1">
    <source>
        <dbReference type="ARBA" id="ARBA00022729"/>
    </source>
</evidence>
<proteinExistence type="inferred from homology"/>
<dbReference type="EMBL" id="JACNEP010000001">
    <property type="protein sequence ID" value="MBC3764566.1"/>
    <property type="molecule type" value="Genomic_DNA"/>
</dbReference>
<dbReference type="PANTHER" id="PTHR34183:SF1">
    <property type="entry name" value="ENDOLYTIC PEPTIDOGLYCAN TRANSGLYCOSYLASE RLPA"/>
    <property type="match status" value="1"/>
</dbReference>
<keyword evidence="4" id="KW-0472">Membrane</keyword>
<reference evidence="7" key="2">
    <citation type="submission" date="2020-08" db="EMBL/GenBank/DDBJ databases">
        <authorList>
            <person name="Lai Q."/>
        </authorList>
    </citation>
    <scope>NUCLEOTIDE SEQUENCE</scope>
    <source>
        <strain evidence="7">S27-2</strain>
    </source>
</reference>
<dbReference type="EC" id="4.2.2.-" evidence="4"/>
<dbReference type="PROSITE" id="PS51257">
    <property type="entry name" value="PROKAR_LIPOPROTEIN"/>
    <property type="match status" value="1"/>
</dbReference>
<dbReference type="PROSITE" id="PS51724">
    <property type="entry name" value="SPOR"/>
    <property type="match status" value="1"/>
</dbReference>
<keyword evidence="4" id="KW-0449">Lipoprotein</keyword>
<keyword evidence="4" id="KW-1003">Cell membrane</keyword>
<keyword evidence="4" id="KW-0564">Palmitate</keyword>
<dbReference type="InterPro" id="IPR007730">
    <property type="entry name" value="SPOR-like_dom"/>
</dbReference>
<comment type="similarity">
    <text evidence="4 5">Belongs to the RlpA family.</text>
</comment>
<dbReference type="InterPro" id="IPR036680">
    <property type="entry name" value="SPOR-like_sf"/>
</dbReference>
<name>A0A8J6INR6_9ALTE</name>
<accession>A0A8J6INR6</accession>
<dbReference type="Gene3D" id="3.30.70.1070">
    <property type="entry name" value="Sporulation related repeat"/>
    <property type="match status" value="1"/>
</dbReference>
<reference evidence="7" key="1">
    <citation type="journal article" date="2018" name="Int. J. Syst. Evol. Microbiol.">
        <title>Neptunicella marina gen. nov., sp. nov., isolated from surface seawater.</title>
        <authorList>
            <person name="Liu X."/>
            <person name="Lai Q."/>
            <person name="Du Y."/>
            <person name="Zhang X."/>
            <person name="Liu Z."/>
            <person name="Sun F."/>
            <person name="Shao Z."/>
        </authorList>
    </citation>
    <scope>NUCLEOTIDE SEQUENCE</scope>
    <source>
        <strain evidence="7">S27-2</strain>
    </source>
</reference>
<sequence length="289" mass="31866">MKQGQQHTKTISNTNVTGRTFLLLLLLTLVSACSSNYGRYQQRNDSAPQAHEVPHDIAMHDAVPKVEPYYPASLRAYNVLGRTYQPMSAQQAVTYSATGQASWYGQKFHGHLTANGEVYDMYQMTAAHKTLPLPSYVRLTNLKNDKQVIVRVNDRGPFHGHRLIDVSYAAAKKLDMLNHGVANIKLDVVTLDESGQMLIAGKPLTPQQNAPELQTEYYVQVAALSDSSKINKLAKGLAALYQIGAQTPEENGVFRLRLGPLKDTSSAQQLLKKVQQGGYPNAFTLSAPQ</sequence>
<evidence type="ECO:0000256" key="5">
    <source>
        <dbReference type="RuleBase" id="RU003495"/>
    </source>
</evidence>
<gene>
    <name evidence="4" type="primary">rlpA</name>
    <name evidence="7" type="ORF">H8B19_01665</name>
</gene>
<organism evidence="7 8">
    <name type="scientific">Neptunicella marina</name>
    <dbReference type="NCBI Taxonomy" id="2125989"/>
    <lineage>
        <taxon>Bacteria</taxon>
        <taxon>Pseudomonadati</taxon>
        <taxon>Pseudomonadota</taxon>
        <taxon>Gammaproteobacteria</taxon>
        <taxon>Alteromonadales</taxon>
        <taxon>Alteromonadaceae</taxon>
        <taxon>Neptunicella</taxon>
    </lineage>
</organism>
<dbReference type="InterPro" id="IPR034718">
    <property type="entry name" value="RlpA"/>
</dbReference>
<keyword evidence="8" id="KW-1185">Reference proteome</keyword>
<dbReference type="GO" id="GO:0008932">
    <property type="term" value="F:lytic endotransglycosylase activity"/>
    <property type="evidence" value="ECO:0007669"/>
    <property type="project" value="UniProtKB-UniRule"/>
</dbReference>
<dbReference type="InterPro" id="IPR009009">
    <property type="entry name" value="RlpA-like_DPBB"/>
</dbReference>
<dbReference type="GO" id="GO:0071555">
    <property type="term" value="P:cell wall organization"/>
    <property type="evidence" value="ECO:0007669"/>
    <property type="project" value="UniProtKB-KW"/>
</dbReference>
<keyword evidence="1" id="KW-0732">Signal</keyword>
<dbReference type="InterPro" id="IPR036908">
    <property type="entry name" value="RlpA-like_sf"/>
</dbReference>
<dbReference type="Pfam" id="PF03330">
    <property type="entry name" value="DPBB_1"/>
    <property type="match status" value="1"/>
</dbReference>
<keyword evidence="3 4" id="KW-0961">Cell wall biogenesis/degradation</keyword>
<dbReference type="NCBIfam" id="TIGR00413">
    <property type="entry name" value="rlpA"/>
    <property type="match status" value="1"/>
</dbReference>
<protein>
    <recommendedName>
        <fullName evidence="4">Endolytic peptidoglycan transglycosylase RlpA</fullName>
        <ecNumber evidence="4">4.2.2.-</ecNumber>
    </recommendedName>
</protein>
<dbReference type="GO" id="GO:0042834">
    <property type="term" value="F:peptidoglycan binding"/>
    <property type="evidence" value="ECO:0007669"/>
    <property type="project" value="InterPro"/>
</dbReference>
<feature type="domain" description="SPOR" evidence="6">
    <location>
        <begin position="211"/>
        <end position="287"/>
    </location>
</feature>
<keyword evidence="2 4" id="KW-0456">Lyase</keyword>
<dbReference type="Proteomes" id="UP000601768">
    <property type="component" value="Unassembled WGS sequence"/>
</dbReference>
<dbReference type="InterPro" id="IPR012997">
    <property type="entry name" value="RplA"/>
</dbReference>
<dbReference type="SUPFAM" id="SSF50685">
    <property type="entry name" value="Barwin-like endoglucanases"/>
    <property type="match status" value="1"/>
</dbReference>
<evidence type="ECO:0000256" key="4">
    <source>
        <dbReference type="HAMAP-Rule" id="MF_02071"/>
    </source>
</evidence>
<evidence type="ECO:0000259" key="6">
    <source>
        <dbReference type="PROSITE" id="PS51724"/>
    </source>
</evidence>
<dbReference type="Gene3D" id="2.40.40.10">
    <property type="entry name" value="RlpA-like domain"/>
    <property type="match status" value="1"/>
</dbReference>